<dbReference type="InterPro" id="IPR034660">
    <property type="entry name" value="DinB/YfiT-like"/>
</dbReference>
<evidence type="ECO:0000259" key="1">
    <source>
        <dbReference type="Pfam" id="PF12867"/>
    </source>
</evidence>
<reference evidence="2 3" key="1">
    <citation type="journal article" date="2020" name="Syst. Appl. Microbiol.">
        <title>Alienimonas chondri sp. nov., a novel planctomycete isolated from the biofilm of the red alga Chondrus crispus.</title>
        <authorList>
            <person name="Vitorino I."/>
            <person name="Albuquerque L."/>
            <person name="Wiegand S."/>
            <person name="Kallscheuer N."/>
            <person name="da Costa M.S."/>
            <person name="Lobo-da-Cunha A."/>
            <person name="Jogler C."/>
            <person name="Lage O.M."/>
        </authorList>
    </citation>
    <scope>NUCLEOTIDE SEQUENCE [LARGE SCALE GENOMIC DNA]</scope>
    <source>
        <strain evidence="2 3">LzC2</strain>
    </source>
</reference>
<keyword evidence="3" id="KW-1185">Reference proteome</keyword>
<dbReference type="Pfam" id="PF12867">
    <property type="entry name" value="DinB_2"/>
    <property type="match status" value="1"/>
</dbReference>
<protein>
    <recommendedName>
        <fullName evidence="1">DinB-like domain-containing protein</fullName>
    </recommendedName>
</protein>
<comment type="caution">
    <text evidence="2">The sequence shown here is derived from an EMBL/GenBank/DDBJ whole genome shotgun (WGS) entry which is preliminary data.</text>
</comment>
<dbReference type="RefSeq" id="WP_171182487.1">
    <property type="nucleotide sequence ID" value="NZ_WTPX01000001.1"/>
</dbReference>
<name>A0ABX1V6U8_9PLAN</name>
<dbReference type="InterPro" id="IPR024775">
    <property type="entry name" value="DinB-like"/>
</dbReference>
<dbReference type="SUPFAM" id="SSF109854">
    <property type="entry name" value="DinB/YfiT-like putative metalloenzymes"/>
    <property type="match status" value="1"/>
</dbReference>
<sequence length="170" mass="18695">MSTRNAKPPATHTDLAEHLCWSLRGGYAHCGVETAFREVDGGVQGRLLDRFEHSLWQLLEHLRLCQRDLIDYSVRPDHVSPEHPVGYWPATPEPPSLVAYDEALAAYLADREELCGSIAGGDLLTPFPHAAGPDGEPRTLLRTATIALDHQAYHIGQAVTLRKALGCWPG</sequence>
<evidence type="ECO:0000313" key="2">
    <source>
        <dbReference type="EMBL" id="NNJ24013.1"/>
    </source>
</evidence>
<dbReference type="Proteomes" id="UP000609651">
    <property type="component" value="Unassembled WGS sequence"/>
</dbReference>
<feature type="domain" description="DinB-like" evidence="1">
    <location>
        <begin position="50"/>
        <end position="158"/>
    </location>
</feature>
<dbReference type="Gene3D" id="1.20.120.450">
    <property type="entry name" value="dinb family like domain"/>
    <property type="match status" value="1"/>
</dbReference>
<proteinExistence type="predicted"/>
<evidence type="ECO:0000313" key="3">
    <source>
        <dbReference type="Proteomes" id="UP000609651"/>
    </source>
</evidence>
<organism evidence="2 3">
    <name type="scientific">Alienimonas chondri</name>
    <dbReference type="NCBI Taxonomy" id="2681879"/>
    <lineage>
        <taxon>Bacteria</taxon>
        <taxon>Pseudomonadati</taxon>
        <taxon>Planctomycetota</taxon>
        <taxon>Planctomycetia</taxon>
        <taxon>Planctomycetales</taxon>
        <taxon>Planctomycetaceae</taxon>
        <taxon>Alienimonas</taxon>
    </lineage>
</organism>
<gene>
    <name evidence="2" type="ORF">LzC2_00600</name>
</gene>
<dbReference type="EMBL" id="WTPX01000001">
    <property type="protein sequence ID" value="NNJ24013.1"/>
    <property type="molecule type" value="Genomic_DNA"/>
</dbReference>
<accession>A0ABX1V6U8</accession>